<feature type="transmembrane region" description="Helical" evidence="6">
    <location>
        <begin position="51"/>
        <end position="69"/>
    </location>
</feature>
<organism evidence="7 8">
    <name type="scientific">Peteryoungia desertarenae</name>
    <dbReference type="NCBI Taxonomy" id="1813451"/>
    <lineage>
        <taxon>Bacteria</taxon>
        <taxon>Pseudomonadati</taxon>
        <taxon>Pseudomonadota</taxon>
        <taxon>Alphaproteobacteria</taxon>
        <taxon>Hyphomicrobiales</taxon>
        <taxon>Rhizobiaceae</taxon>
        <taxon>Peteryoungia</taxon>
    </lineage>
</organism>
<evidence type="ECO:0000256" key="1">
    <source>
        <dbReference type="ARBA" id="ARBA00004141"/>
    </source>
</evidence>
<keyword evidence="4 6" id="KW-0472">Membrane</keyword>
<reference evidence="7 8" key="1">
    <citation type="submission" date="2020-06" db="EMBL/GenBank/DDBJ databases">
        <title>Genome sequence of Rhizobium sp strain ADMK78.</title>
        <authorList>
            <person name="Rahi P."/>
        </authorList>
    </citation>
    <scope>NUCLEOTIDE SEQUENCE [LARGE SCALE GENOMIC DNA]</scope>
    <source>
        <strain evidence="7 8">ADMK78</strain>
    </source>
</reference>
<keyword evidence="3 6" id="KW-1133">Transmembrane helix</keyword>
<feature type="transmembrane region" description="Helical" evidence="6">
    <location>
        <begin position="231"/>
        <end position="252"/>
    </location>
</feature>
<feature type="transmembrane region" description="Helical" evidence="6">
    <location>
        <begin position="326"/>
        <end position="345"/>
    </location>
</feature>
<feature type="region of interest" description="Disordered" evidence="5">
    <location>
        <begin position="525"/>
        <end position="558"/>
    </location>
</feature>
<dbReference type="EMBL" id="CP058350">
    <property type="protein sequence ID" value="QLF71371.1"/>
    <property type="molecule type" value="Genomic_DNA"/>
</dbReference>
<keyword evidence="8" id="KW-1185">Reference proteome</keyword>
<feature type="transmembrane region" description="Helical" evidence="6">
    <location>
        <begin position="104"/>
        <end position="124"/>
    </location>
</feature>
<comment type="subcellular location">
    <subcellularLocation>
        <location evidence="1">Membrane</location>
        <topology evidence="1">Multi-pass membrane protein</topology>
    </subcellularLocation>
</comment>
<feature type="compositionally biased region" description="Basic and acidic residues" evidence="5">
    <location>
        <begin position="536"/>
        <end position="558"/>
    </location>
</feature>
<dbReference type="PANTHER" id="PTHR10283:SF82">
    <property type="entry name" value="SOLUTE CARRIER FAMILY 13 MEMBER 2"/>
    <property type="match status" value="1"/>
</dbReference>
<evidence type="ECO:0000256" key="5">
    <source>
        <dbReference type="SAM" id="MobiDB-lite"/>
    </source>
</evidence>
<evidence type="ECO:0000256" key="6">
    <source>
        <dbReference type="SAM" id="Phobius"/>
    </source>
</evidence>
<dbReference type="PANTHER" id="PTHR10283">
    <property type="entry name" value="SOLUTE CARRIER FAMILY 13 MEMBER"/>
    <property type="match status" value="1"/>
</dbReference>
<dbReference type="Pfam" id="PF00939">
    <property type="entry name" value="Na_sulph_symp"/>
    <property type="match status" value="1"/>
</dbReference>
<protein>
    <submittedName>
        <fullName evidence="7">Anion permease</fullName>
    </submittedName>
</protein>
<evidence type="ECO:0000313" key="7">
    <source>
        <dbReference type="EMBL" id="QLF71371.1"/>
    </source>
</evidence>
<accession>A0ABX6QSV9</accession>
<proteinExistence type="predicted"/>
<sequence length="577" mass="61758">MIATETATSPFDPHVRRAVPEWRRTLLLLVPILTAGVTVWCIWVFPETLSPQGRIALIITALALIGWVATPLPESLVALASAVALVLTGVIAETQLYAILGSDLVWLLLAAFIIAAVLKECGLAERMILPLLSRQMHFVTFAFTLATAIALTAFLLPSTSGRAALLLPVFLALIPHLPDERLRRPLALLFPTVILLSAGGSLIGAGAHLVAVEAIVATGGDRLSYLDWLMLGAPLAFLASAAGVLLILVLFVPRALWRERIGWARMREPLTPRQWRVLCVVSILVGLWLTEPLHGFGMALVAVVGAMALLTKPFTRSKTKEVFRAVDVELILYMAATTLIAYSMTQSGADRWLAGQALAWLPASLTASKTAMVIVVAIVAMVAHIVIASRSARAAVLVPAVALPVAGLGHEATVMILVVVMGSGFCQSLMAGAKPVAIFGMREEGGFTQADLARLALPLGMAKLTLLVGIALFVWPHQIAGAGTERMVLAQDDKPAMAVIHLPPLTLLPPITTSNIVETIAATKTKAQEPAANVKPEIRREASSPRTKRDTSNRNNIEKSIDRAIRDIGADIRNIFR</sequence>
<evidence type="ECO:0000256" key="3">
    <source>
        <dbReference type="ARBA" id="ARBA00022989"/>
    </source>
</evidence>
<dbReference type="InterPro" id="IPR001898">
    <property type="entry name" value="SLC13A/DASS"/>
</dbReference>
<keyword evidence="2 6" id="KW-0812">Transmembrane</keyword>
<feature type="transmembrane region" description="Helical" evidence="6">
    <location>
        <begin position="26"/>
        <end position="45"/>
    </location>
</feature>
<gene>
    <name evidence="7" type="ORF">FE840_010530</name>
</gene>
<feature type="transmembrane region" description="Helical" evidence="6">
    <location>
        <begin position="186"/>
        <end position="211"/>
    </location>
</feature>
<evidence type="ECO:0000256" key="2">
    <source>
        <dbReference type="ARBA" id="ARBA00022692"/>
    </source>
</evidence>
<feature type="transmembrane region" description="Helical" evidence="6">
    <location>
        <begin position="365"/>
        <end position="387"/>
    </location>
</feature>
<evidence type="ECO:0000313" key="8">
    <source>
        <dbReference type="Proteomes" id="UP000308530"/>
    </source>
</evidence>
<evidence type="ECO:0000256" key="4">
    <source>
        <dbReference type="ARBA" id="ARBA00023136"/>
    </source>
</evidence>
<feature type="transmembrane region" description="Helical" evidence="6">
    <location>
        <begin position="452"/>
        <end position="475"/>
    </location>
</feature>
<feature type="transmembrane region" description="Helical" evidence="6">
    <location>
        <begin position="296"/>
        <end position="314"/>
    </location>
</feature>
<feature type="transmembrane region" description="Helical" evidence="6">
    <location>
        <begin position="273"/>
        <end position="290"/>
    </location>
</feature>
<name>A0ABX6QSV9_9HYPH</name>
<feature type="transmembrane region" description="Helical" evidence="6">
    <location>
        <begin position="136"/>
        <end position="156"/>
    </location>
</feature>
<dbReference type="Proteomes" id="UP000308530">
    <property type="component" value="Chromosome"/>
</dbReference>